<accession>A0A914PXT6</accession>
<dbReference type="WBParaSite" id="PDA_v2.g23179.t1">
    <property type="protein sequence ID" value="PDA_v2.g23179.t1"/>
    <property type="gene ID" value="PDA_v2.g23179"/>
</dbReference>
<sequence>MRFVNPEALETILSNLTSKINDLNQASAILSTEEQGYIQTLQSEIDTLNGAVTDLNGNLNGTLSDAQMLQETTLNATMTAQNYLTAAICFRNDQKSSAECGAIAFGQS</sequence>
<name>A0A914PXT6_9BILA</name>
<organism evidence="1 2">
    <name type="scientific">Panagrolaimus davidi</name>
    <dbReference type="NCBI Taxonomy" id="227884"/>
    <lineage>
        <taxon>Eukaryota</taxon>
        <taxon>Metazoa</taxon>
        <taxon>Ecdysozoa</taxon>
        <taxon>Nematoda</taxon>
        <taxon>Chromadorea</taxon>
        <taxon>Rhabditida</taxon>
        <taxon>Tylenchina</taxon>
        <taxon>Panagrolaimomorpha</taxon>
        <taxon>Panagrolaimoidea</taxon>
        <taxon>Panagrolaimidae</taxon>
        <taxon>Panagrolaimus</taxon>
    </lineage>
</organism>
<dbReference type="Proteomes" id="UP000887578">
    <property type="component" value="Unplaced"/>
</dbReference>
<evidence type="ECO:0000313" key="2">
    <source>
        <dbReference type="WBParaSite" id="PDA_v2.g23179.t1"/>
    </source>
</evidence>
<proteinExistence type="predicted"/>
<dbReference type="AlphaFoldDB" id="A0A914PXT6"/>
<reference evidence="2" key="1">
    <citation type="submission" date="2022-11" db="UniProtKB">
        <authorList>
            <consortium name="WormBaseParasite"/>
        </authorList>
    </citation>
    <scope>IDENTIFICATION</scope>
</reference>
<keyword evidence="1" id="KW-1185">Reference proteome</keyword>
<evidence type="ECO:0000313" key="1">
    <source>
        <dbReference type="Proteomes" id="UP000887578"/>
    </source>
</evidence>
<protein>
    <submittedName>
        <fullName evidence="2">Uncharacterized protein</fullName>
    </submittedName>
</protein>